<comment type="caution">
    <text evidence="1">The sequence shown here is derived from an EMBL/GenBank/DDBJ whole genome shotgun (WGS) entry which is preliminary data.</text>
</comment>
<proteinExistence type="predicted"/>
<organism evidence="1 2">
    <name type="scientific">Kingdonia uniflora</name>
    <dbReference type="NCBI Taxonomy" id="39325"/>
    <lineage>
        <taxon>Eukaryota</taxon>
        <taxon>Viridiplantae</taxon>
        <taxon>Streptophyta</taxon>
        <taxon>Embryophyta</taxon>
        <taxon>Tracheophyta</taxon>
        <taxon>Spermatophyta</taxon>
        <taxon>Magnoliopsida</taxon>
        <taxon>Ranunculales</taxon>
        <taxon>Circaeasteraceae</taxon>
        <taxon>Kingdonia</taxon>
    </lineage>
</organism>
<protein>
    <submittedName>
        <fullName evidence="1">Uncharacterized protein</fullName>
    </submittedName>
</protein>
<sequence>MLSELFEKLTSELIISLSPEIELDALVLTPSRRALDLPIAGARADTVSRLRQLSSPEVGIKQTSEGKETPGLVEAQAFSRDEVLEQLVVGAYFEKTGSKAFTVYSIAVTNAENKTLLVKRSLKLCQL</sequence>
<reference evidence="1 2" key="1">
    <citation type="journal article" date="2020" name="IScience">
        <title>Genome Sequencing of the Endangered Kingdonia uniflora (Circaeasteraceae, Ranunculales) Reveals Potential Mechanisms of Evolutionary Specialization.</title>
        <authorList>
            <person name="Sun Y."/>
            <person name="Deng T."/>
            <person name="Zhang A."/>
            <person name="Moore M.J."/>
            <person name="Landis J.B."/>
            <person name="Lin N."/>
            <person name="Zhang H."/>
            <person name="Zhang X."/>
            <person name="Huang J."/>
            <person name="Zhang X."/>
            <person name="Sun H."/>
            <person name="Wang H."/>
        </authorList>
    </citation>
    <scope>NUCLEOTIDE SEQUENCE [LARGE SCALE GENOMIC DNA]</scope>
    <source>
        <strain evidence="1">TB1705</strain>
        <tissue evidence="1">Leaf</tissue>
    </source>
</reference>
<keyword evidence="2" id="KW-1185">Reference proteome</keyword>
<evidence type="ECO:0000313" key="2">
    <source>
        <dbReference type="Proteomes" id="UP000541444"/>
    </source>
</evidence>
<evidence type="ECO:0000313" key="1">
    <source>
        <dbReference type="EMBL" id="KAF6154152.1"/>
    </source>
</evidence>
<gene>
    <name evidence="1" type="ORF">GIB67_016404</name>
</gene>
<dbReference type="AlphaFoldDB" id="A0A7J7MH66"/>
<dbReference type="EMBL" id="JACGCM010001511">
    <property type="protein sequence ID" value="KAF6154152.1"/>
    <property type="molecule type" value="Genomic_DNA"/>
</dbReference>
<dbReference type="OrthoDB" id="1700393at2759"/>
<dbReference type="Proteomes" id="UP000541444">
    <property type="component" value="Unassembled WGS sequence"/>
</dbReference>
<accession>A0A7J7MH66</accession>
<name>A0A7J7MH66_9MAGN</name>